<dbReference type="Pfam" id="PF01841">
    <property type="entry name" value="Transglut_core"/>
    <property type="match status" value="1"/>
</dbReference>
<dbReference type="Gene3D" id="3.10.620.30">
    <property type="match status" value="1"/>
</dbReference>
<keyword evidence="1" id="KW-0732">Signal</keyword>
<evidence type="ECO:0000259" key="2">
    <source>
        <dbReference type="SMART" id="SM00460"/>
    </source>
</evidence>
<feature type="signal peptide" evidence="1">
    <location>
        <begin position="1"/>
        <end position="20"/>
    </location>
</feature>
<proteinExistence type="predicted"/>
<accession>A0A4Z0DAA5</accession>
<dbReference type="AlphaFoldDB" id="A0A4Z0DAA5"/>
<reference evidence="3 4" key="1">
    <citation type="submission" date="2019-03" db="EMBL/GenBank/DDBJ databases">
        <title>Draft genome sequence data and analysis of a Fermenting Bacterium, Soehngenia longevitae strain 1933PT, isolated from petroleum reservoir in Azerbaijan.</title>
        <authorList>
            <person name="Grouzdev D.S."/>
            <person name="Bidzhieva S.K."/>
            <person name="Sokolova D.S."/>
            <person name="Tourova T.P."/>
            <person name="Poltaraus A.B."/>
            <person name="Nazina T.N."/>
        </authorList>
    </citation>
    <scope>NUCLEOTIDE SEQUENCE [LARGE SCALE GENOMIC DNA]</scope>
    <source>
        <strain evidence="3 4">1933P</strain>
    </source>
</reference>
<dbReference type="PANTHER" id="PTHR33490:SF3">
    <property type="entry name" value="CONSERVED INTEGRAL MEMBRANE PROTEIN"/>
    <property type="match status" value="1"/>
</dbReference>
<dbReference type="InterPro" id="IPR002931">
    <property type="entry name" value="Transglutaminase-like"/>
</dbReference>
<dbReference type="SUPFAM" id="SSF54001">
    <property type="entry name" value="Cysteine proteinases"/>
    <property type="match status" value="1"/>
</dbReference>
<dbReference type="RefSeq" id="WP_135270027.1">
    <property type="nucleotide sequence ID" value="NZ_SRIB01000001.1"/>
</dbReference>
<evidence type="ECO:0000313" key="3">
    <source>
        <dbReference type="EMBL" id="TFZ41782.1"/>
    </source>
</evidence>
<protein>
    <submittedName>
        <fullName evidence="3">Transglutaminase domain-containing protein</fullName>
    </submittedName>
</protein>
<feature type="chain" id="PRO_5039544665" evidence="1">
    <location>
        <begin position="21"/>
        <end position="259"/>
    </location>
</feature>
<evidence type="ECO:0000256" key="1">
    <source>
        <dbReference type="SAM" id="SignalP"/>
    </source>
</evidence>
<dbReference type="PANTHER" id="PTHR33490">
    <property type="entry name" value="BLR5614 PROTEIN-RELATED"/>
    <property type="match status" value="1"/>
</dbReference>
<feature type="domain" description="Transglutaminase-like" evidence="2">
    <location>
        <begin position="175"/>
        <end position="233"/>
    </location>
</feature>
<dbReference type="InterPro" id="IPR038765">
    <property type="entry name" value="Papain-like_cys_pep_sf"/>
</dbReference>
<evidence type="ECO:0000313" key="4">
    <source>
        <dbReference type="Proteomes" id="UP000298381"/>
    </source>
</evidence>
<dbReference type="OrthoDB" id="1817605at2"/>
<dbReference type="EMBL" id="SRIB01000001">
    <property type="protein sequence ID" value="TFZ41782.1"/>
    <property type="molecule type" value="Genomic_DNA"/>
</dbReference>
<sequence length="259" mass="29978">MSKKLVCLFLCVLIIFSLHGVVSASSDFNTTILGNRIKVESAEYGEGMRLMVQYGNSKYYYSMKNNIEYLPIQLGKGTYEVKLLKNIEGNRYSVVDKEYLNITEVPQDVYLSSSQPVVWENNEELLVLAKEIIKDKNTDEEKVKAVYEYIVSNIKYDKLKIENLPDDYVPDLTTIVNDKKGICYDYSALFAGILRSEGIPTKLVKGYKSDLKNYHAWNEVYLDGEWHIVDTTYDSAYVSRRLKTSMFKLDSDYNKIREY</sequence>
<comment type="caution">
    <text evidence="3">The sequence shown here is derived from an EMBL/GenBank/DDBJ whole genome shotgun (WGS) entry which is preliminary data.</text>
</comment>
<dbReference type="Proteomes" id="UP000298381">
    <property type="component" value="Unassembled WGS sequence"/>
</dbReference>
<keyword evidence="4" id="KW-1185">Reference proteome</keyword>
<name>A0A4Z0DAA5_9FIRM</name>
<dbReference type="SMART" id="SM00460">
    <property type="entry name" value="TGc"/>
    <property type="match status" value="1"/>
</dbReference>
<organism evidence="3 4">
    <name type="scientific">Soehngenia longivitae</name>
    <dbReference type="NCBI Taxonomy" id="2562294"/>
    <lineage>
        <taxon>Bacteria</taxon>
        <taxon>Bacillati</taxon>
        <taxon>Bacillota</taxon>
        <taxon>Tissierellia</taxon>
        <taxon>Tissierellales</taxon>
        <taxon>Tissierellaceae</taxon>
        <taxon>Soehngenia</taxon>
    </lineage>
</organism>
<gene>
    <name evidence="3" type="ORF">E4100_01215</name>
</gene>